<dbReference type="PANTHER" id="PTHR43611">
    <property type="entry name" value="ALPHA-D-GLUCOSE 1-PHOSPHATE PHOSPHATASE"/>
    <property type="match status" value="1"/>
</dbReference>
<reference evidence="1" key="2">
    <citation type="submission" date="2021-04" db="EMBL/GenBank/DDBJ databases">
        <authorList>
            <person name="Gilroy R."/>
        </authorList>
    </citation>
    <scope>NUCLEOTIDE SEQUENCE</scope>
    <source>
        <strain evidence="1">ChiBcec16-3735</strain>
    </source>
</reference>
<protein>
    <submittedName>
        <fullName evidence="1">HAD family phosphatase</fullName>
    </submittedName>
</protein>
<dbReference type="Gene3D" id="1.10.150.240">
    <property type="entry name" value="Putative phosphatase, domain 2"/>
    <property type="match status" value="1"/>
</dbReference>
<evidence type="ECO:0000313" key="1">
    <source>
        <dbReference type="EMBL" id="HIZ57650.1"/>
    </source>
</evidence>
<dbReference type="InterPro" id="IPR023198">
    <property type="entry name" value="PGP-like_dom2"/>
</dbReference>
<accession>A0A9D2FEQ4</accession>
<reference evidence="1" key="1">
    <citation type="journal article" date="2021" name="PeerJ">
        <title>Extensive microbial diversity within the chicken gut microbiome revealed by metagenomics and culture.</title>
        <authorList>
            <person name="Gilroy R."/>
            <person name="Ravi A."/>
            <person name="Getino M."/>
            <person name="Pursley I."/>
            <person name="Horton D.L."/>
            <person name="Alikhan N.F."/>
            <person name="Baker D."/>
            <person name="Gharbi K."/>
            <person name="Hall N."/>
            <person name="Watson M."/>
            <person name="Adriaenssens E.M."/>
            <person name="Foster-Nyarko E."/>
            <person name="Jarju S."/>
            <person name="Secka A."/>
            <person name="Antonio M."/>
            <person name="Oren A."/>
            <person name="Chaudhuri R.R."/>
            <person name="La Ragione R."/>
            <person name="Hildebrand F."/>
            <person name="Pallen M.J."/>
        </authorList>
    </citation>
    <scope>NUCLEOTIDE SEQUENCE</scope>
    <source>
        <strain evidence="1">ChiBcec16-3735</strain>
    </source>
</reference>
<dbReference type="SUPFAM" id="SSF56784">
    <property type="entry name" value="HAD-like"/>
    <property type="match status" value="1"/>
</dbReference>
<evidence type="ECO:0000313" key="2">
    <source>
        <dbReference type="Proteomes" id="UP000824065"/>
    </source>
</evidence>
<dbReference type="Proteomes" id="UP000824065">
    <property type="component" value="Unassembled WGS sequence"/>
</dbReference>
<dbReference type="PANTHER" id="PTHR43611:SF3">
    <property type="entry name" value="FLAVIN MONONUCLEOTIDE HYDROLASE 1, CHLOROPLATIC"/>
    <property type="match status" value="1"/>
</dbReference>
<dbReference type="CDD" id="cd02603">
    <property type="entry name" value="HAD_sEH-N_like"/>
    <property type="match status" value="1"/>
</dbReference>
<name>A0A9D2FEQ4_9FIRM</name>
<comment type="caution">
    <text evidence="1">The sequence shown here is derived from an EMBL/GenBank/DDBJ whole genome shotgun (WGS) entry which is preliminary data.</text>
</comment>
<gene>
    <name evidence="1" type="ORF">H9725_03575</name>
</gene>
<dbReference type="InterPro" id="IPR036412">
    <property type="entry name" value="HAD-like_sf"/>
</dbReference>
<dbReference type="InterPro" id="IPR023214">
    <property type="entry name" value="HAD_sf"/>
</dbReference>
<dbReference type="SFLD" id="SFLDG01129">
    <property type="entry name" value="C1.5:_HAD__Beta-PGM__Phosphata"/>
    <property type="match status" value="1"/>
</dbReference>
<dbReference type="AlphaFoldDB" id="A0A9D2FEQ4"/>
<proteinExistence type="predicted"/>
<dbReference type="SFLD" id="SFLDS00003">
    <property type="entry name" value="Haloacid_Dehalogenase"/>
    <property type="match status" value="1"/>
</dbReference>
<dbReference type="EMBL" id="DXBJ01000024">
    <property type="protein sequence ID" value="HIZ57650.1"/>
    <property type="molecule type" value="Genomic_DNA"/>
</dbReference>
<dbReference type="NCBIfam" id="TIGR01509">
    <property type="entry name" value="HAD-SF-IA-v3"/>
    <property type="match status" value="1"/>
</dbReference>
<sequence length="204" mass="23299">MYKNVIFDIGGVMVDFDPRDFLLDRFCNAAIEEKVYRLTFGSETWQKLDAGLCTRYEGNQAMLAAAGEEGCAFEVQEVLENWTSILRVRRRMVELVRRLKNHGYCVYYLSNIPEDILPLLMSRGLEGVFDGGVASCDVHINKPDPRIYQCLLDRYRLTASECIFIDDSRANVQTAFQLGMNSIQMRESVDTLVRSLATCNVTLR</sequence>
<dbReference type="Gene3D" id="3.40.50.1000">
    <property type="entry name" value="HAD superfamily/HAD-like"/>
    <property type="match status" value="1"/>
</dbReference>
<dbReference type="Pfam" id="PF00702">
    <property type="entry name" value="Hydrolase"/>
    <property type="match status" value="1"/>
</dbReference>
<dbReference type="InterPro" id="IPR006439">
    <property type="entry name" value="HAD-SF_hydro_IA"/>
</dbReference>
<organism evidence="1 2">
    <name type="scientific">Candidatus Faecalibacterium gallistercoris</name>
    <dbReference type="NCBI Taxonomy" id="2838579"/>
    <lineage>
        <taxon>Bacteria</taxon>
        <taxon>Bacillati</taxon>
        <taxon>Bacillota</taxon>
        <taxon>Clostridia</taxon>
        <taxon>Eubacteriales</taxon>
        <taxon>Oscillospiraceae</taxon>
        <taxon>Faecalibacterium</taxon>
    </lineage>
</organism>